<dbReference type="EMBL" id="JATAAI010000005">
    <property type="protein sequence ID" value="KAK1745633.1"/>
    <property type="molecule type" value="Genomic_DNA"/>
</dbReference>
<dbReference type="AlphaFoldDB" id="A0AAD9DHD5"/>
<sequence length="170" mass="19011">MEEEEEDEDEEESEGGSEDDYSDDEEEETHYFIDTLRTIVDATPLSQLLLSPRGEEHETVSSLQVQSLVSVINADLSGRALKNEPKHVVVETCSHIIIAMQGINQQIMQDKALYADPMGMDAVNRALSTRIKRLPADRMHNIDGCVTILDPPDTSDQVQPSTIVRRSRTS</sequence>
<feature type="compositionally biased region" description="Polar residues" evidence="1">
    <location>
        <begin position="154"/>
        <end position="164"/>
    </location>
</feature>
<feature type="region of interest" description="Disordered" evidence="1">
    <location>
        <begin position="150"/>
        <end position="170"/>
    </location>
</feature>
<evidence type="ECO:0000313" key="2">
    <source>
        <dbReference type="EMBL" id="KAK1745633.1"/>
    </source>
</evidence>
<comment type="caution">
    <text evidence="2">The sequence shown here is derived from an EMBL/GenBank/DDBJ whole genome shotgun (WGS) entry which is preliminary data.</text>
</comment>
<evidence type="ECO:0000313" key="3">
    <source>
        <dbReference type="Proteomes" id="UP001224775"/>
    </source>
</evidence>
<proteinExistence type="predicted"/>
<dbReference type="Proteomes" id="UP001224775">
    <property type="component" value="Unassembled WGS sequence"/>
</dbReference>
<protein>
    <submittedName>
        <fullName evidence="2">Uncharacterized protein</fullName>
    </submittedName>
</protein>
<feature type="region of interest" description="Disordered" evidence="1">
    <location>
        <begin position="1"/>
        <end position="28"/>
    </location>
</feature>
<reference evidence="2" key="1">
    <citation type="submission" date="2023-06" db="EMBL/GenBank/DDBJ databases">
        <title>Survivors Of The Sea: Transcriptome response of Skeletonema marinoi to long-term dormancy.</title>
        <authorList>
            <person name="Pinder M.I.M."/>
            <person name="Kourtchenko O."/>
            <person name="Robertson E.K."/>
            <person name="Larsson T."/>
            <person name="Maumus F."/>
            <person name="Osuna-Cruz C.M."/>
            <person name="Vancaester E."/>
            <person name="Stenow R."/>
            <person name="Vandepoele K."/>
            <person name="Ploug H."/>
            <person name="Bruchert V."/>
            <person name="Godhe A."/>
            <person name="Topel M."/>
        </authorList>
    </citation>
    <scope>NUCLEOTIDE SEQUENCE</scope>
    <source>
        <strain evidence="2">R05AC</strain>
    </source>
</reference>
<gene>
    <name evidence="2" type="ORF">QTG54_003557</name>
</gene>
<accession>A0AAD9DHD5</accession>
<evidence type="ECO:0000256" key="1">
    <source>
        <dbReference type="SAM" id="MobiDB-lite"/>
    </source>
</evidence>
<keyword evidence="3" id="KW-1185">Reference proteome</keyword>
<organism evidence="2 3">
    <name type="scientific">Skeletonema marinoi</name>
    <dbReference type="NCBI Taxonomy" id="267567"/>
    <lineage>
        <taxon>Eukaryota</taxon>
        <taxon>Sar</taxon>
        <taxon>Stramenopiles</taxon>
        <taxon>Ochrophyta</taxon>
        <taxon>Bacillariophyta</taxon>
        <taxon>Coscinodiscophyceae</taxon>
        <taxon>Thalassiosirophycidae</taxon>
        <taxon>Thalassiosirales</taxon>
        <taxon>Skeletonemataceae</taxon>
        <taxon>Skeletonema</taxon>
        <taxon>Skeletonema marinoi-dohrnii complex</taxon>
    </lineage>
</organism>
<name>A0AAD9DHD5_9STRA</name>